<feature type="transmembrane region" description="Helical" evidence="1">
    <location>
        <begin position="237"/>
        <end position="258"/>
    </location>
</feature>
<feature type="transmembrane region" description="Helical" evidence="1">
    <location>
        <begin position="75"/>
        <end position="98"/>
    </location>
</feature>
<sequence length="334" mass="36733">MPSIRETLKRVGLNTFFFLLIGVIFLASFFPEWGTSDGALPWKTITGAGISIIFFFYGVKLSPQMLKAGLSNWKLHAVVQSTTFLIFPLVILLLYWIWGNEGSYIWLGVFYLAALPSTVSSSVVMVSIAGGNLPAAIFNASISSIVGIFITPLWMDLLLPETAVAFELMDTFIKLSLQVILPVVLGLLLHSYLIGVVSKYATVLKNFDQLIILLIVFTAFAESFAEKMFEGQTASELLLLGFLMLSFFLFMLGLMHVISKAFGFSDPDRITVLFCGSKKSLVQGAVMGRVMFPDPVVFGVILLPLMMYHALQLIVGSAIAQRMGERKKQGAGKI</sequence>
<keyword evidence="1" id="KW-0812">Transmembrane</keyword>
<dbReference type="Pfam" id="PF13593">
    <property type="entry name" value="SBF_like"/>
    <property type="match status" value="1"/>
</dbReference>
<feature type="transmembrane region" description="Helical" evidence="1">
    <location>
        <begin position="175"/>
        <end position="195"/>
    </location>
</feature>
<accession>A0A1H3TJS9</accession>
<feature type="transmembrane region" description="Helical" evidence="1">
    <location>
        <begin position="136"/>
        <end position="155"/>
    </location>
</feature>
<dbReference type="Proteomes" id="UP000199663">
    <property type="component" value="Unassembled WGS sequence"/>
</dbReference>
<feature type="transmembrane region" description="Helical" evidence="1">
    <location>
        <begin position="296"/>
        <end position="320"/>
    </location>
</feature>
<keyword evidence="1" id="KW-1133">Transmembrane helix</keyword>
<feature type="transmembrane region" description="Helical" evidence="1">
    <location>
        <begin position="104"/>
        <end position="129"/>
    </location>
</feature>
<dbReference type="PANTHER" id="PTHR18640:SF5">
    <property type="entry name" value="SODIUM_BILE ACID COTRANSPORTER 7"/>
    <property type="match status" value="1"/>
</dbReference>
<dbReference type="PIRSF" id="PIRSF026166">
    <property type="entry name" value="UCP026166"/>
    <property type="match status" value="1"/>
</dbReference>
<name>A0A1H3TJS9_9BACT</name>
<dbReference type="EMBL" id="FNQC01000018">
    <property type="protein sequence ID" value="SDZ50237.1"/>
    <property type="molecule type" value="Genomic_DNA"/>
</dbReference>
<evidence type="ECO:0000256" key="1">
    <source>
        <dbReference type="SAM" id="Phobius"/>
    </source>
</evidence>
<feature type="transmembrane region" description="Helical" evidence="1">
    <location>
        <begin position="12"/>
        <end position="30"/>
    </location>
</feature>
<keyword evidence="1" id="KW-0472">Membrane</keyword>
<proteinExistence type="predicted"/>
<dbReference type="Gene3D" id="1.20.1530.20">
    <property type="match status" value="1"/>
</dbReference>
<dbReference type="InterPro" id="IPR016833">
    <property type="entry name" value="Put_Na-Bile_cotransptr"/>
</dbReference>
<feature type="transmembrane region" description="Helical" evidence="1">
    <location>
        <begin position="42"/>
        <end position="63"/>
    </location>
</feature>
<evidence type="ECO:0000313" key="3">
    <source>
        <dbReference type="Proteomes" id="UP000199663"/>
    </source>
</evidence>
<reference evidence="2 3" key="1">
    <citation type="submission" date="2016-10" db="EMBL/GenBank/DDBJ databases">
        <authorList>
            <person name="Varghese N."/>
            <person name="Submissions S."/>
        </authorList>
    </citation>
    <scope>NUCLEOTIDE SEQUENCE [LARGE SCALE GENOMIC DNA]</scope>
    <source>
        <strain evidence="2 3">DSM 17997</strain>
    </source>
</reference>
<dbReference type="InterPro" id="IPR038770">
    <property type="entry name" value="Na+/solute_symporter_sf"/>
</dbReference>
<evidence type="ECO:0000313" key="2">
    <source>
        <dbReference type="EMBL" id="SDZ50237.1"/>
    </source>
</evidence>
<keyword evidence="3" id="KW-1185">Reference proteome</keyword>
<gene>
    <name evidence="2" type="ORF">SAMN05444412_11831</name>
</gene>
<dbReference type="RefSeq" id="WP_019600039.1">
    <property type="nucleotide sequence ID" value="NZ_FNQC01000018.1"/>
</dbReference>
<comment type="caution">
    <text evidence="2">The sequence shown here is derived from an EMBL/GenBank/DDBJ whole genome shotgun (WGS) entry which is preliminary data.</text>
</comment>
<dbReference type="PANTHER" id="PTHR18640">
    <property type="entry name" value="SOLUTE CARRIER FAMILY 10 MEMBER 7"/>
    <property type="match status" value="1"/>
</dbReference>
<protein>
    <submittedName>
        <fullName evidence="2">Solute carrier family 10 (Sodium/bile acid cotransporter), member 7</fullName>
    </submittedName>
</protein>
<organism evidence="2 3">
    <name type="scientific">Rhodonellum ikkaensis</name>
    <dbReference type="NCBI Taxonomy" id="336829"/>
    <lineage>
        <taxon>Bacteria</taxon>
        <taxon>Pseudomonadati</taxon>
        <taxon>Bacteroidota</taxon>
        <taxon>Cytophagia</taxon>
        <taxon>Cytophagales</taxon>
        <taxon>Cytophagaceae</taxon>
        <taxon>Rhodonellum</taxon>
    </lineage>
</organism>